<dbReference type="EMBL" id="JARJCM010000007">
    <property type="protein sequence ID" value="KAJ7044347.1"/>
    <property type="molecule type" value="Genomic_DNA"/>
</dbReference>
<evidence type="ECO:0000313" key="3">
    <source>
        <dbReference type="Proteomes" id="UP001218188"/>
    </source>
</evidence>
<name>A0AAD6XBZ9_9AGAR</name>
<gene>
    <name evidence="2" type="ORF">C8F04DRAFT_1228681</name>
</gene>
<dbReference type="SUPFAM" id="SSF51322">
    <property type="entry name" value="Cyanovirin-N"/>
    <property type="match status" value="1"/>
</dbReference>
<organism evidence="2 3">
    <name type="scientific">Mycena alexandri</name>
    <dbReference type="NCBI Taxonomy" id="1745969"/>
    <lineage>
        <taxon>Eukaryota</taxon>
        <taxon>Fungi</taxon>
        <taxon>Dikarya</taxon>
        <taxon>Basidiomycota</taxon>
        <taxon>Agaricomycotina</taxon>
        <taxon>Agaricomycetes</taxon>
        <taxon>Agaricomycetidae</taxon>
        <taxon>Agaricales</taxon>
        <taxon>Marasmiineae</taxon>
        <taxon>Mycenaceae</taxon>
        <taxon>Mycena</taxon>
    </lineage>
</organism>
<evidence type="ECO:0000313" key="2">
    <source>
        <dbReference type="EMBL" id="KAJ7044347.1"/>
    </source>
</evidence>
<dbReference type="InterPro" id="IPR036673">
    <property type="entry name" value="Cyanovirin-N_sf"/>
</dbReference>
<feature type="domain" description="Cyanovirin-N" evidence="1">
    <location>
        <begin position="88"/>
        <end position="175"/>
    </location>
</feature>
<evidence type="ECO:0000259" key="1">
    <source>
        <dbReference type="Pfam" id="PF08881"/>
    </source>
</evidence>
<dbReference type="Proteomes" id="UP001218188">
    <property type="component" value="Unassembled WGS sequence"/>
</dbReference>
<dbReference type="Gene3D" id="2.30.60.10">
    <property type="entry name" value="Cyanovirin-N"/>
    <property type="match status" value="1"/>
</dbReference>
<comment type="caution">
    <text evidence="2">The sequence shown here is derived from an EMBL/GenBank/DDBJ whole genome shotgun (WGS) entry which is preliminary data.</text>
</comment>
<dbReference type="AlphaFoldDB" id="A0AAD6XBZ9"/>
<proteinExistence type="predicted"/>
<sequence length="275" mass="28947">MKGGDLRVKRGGLVIKCAREASARTYDSNSNILGVNSTPSSPLILPRVKALQSIVLDPPIRLQPQAGEMSDLSNLSLEAPENCTISSTTLEGNHILHVTGVNASNESITASLDLDTFIGNVNGALSLGHTGFSSVARNVALSADGQNLDAELPDANGDYSTSSMSIEHRLGYLDGQASLFMAYGFPHSTAHAEADDVASADARIHSQTQLVSPDMAIGKVMTLRLPDSYDMANPNAEWVKQNLGPYGAAAPYAAPATLTVICFGVYCVTGFCCIM</sequence>
<reference evidence="2" key="1">
    <citation type="submission" date="2023-03" db="EMBL/GenBank/DDBJ databases">
        <title>Massive genome expansion in bonnet fungi (Mycena s.s.) driven by repeated elements and novel gene families across ecological guilds.</title>
        <authorList>
            <consortium name="Lawrence Berkeley National Laboratory"/>
            <person name="Harder C.B."/>
            <person name="Miyauchi S."/>
            <person name="Viragh M."/>
            <person name="Kuo A."/>
            <person name="Thoen E."/>
            <person name="Andreopoulos B."/>
            <person name="Lu D."/>
            <person name="Skrede I."/>
            <person name="Drula E."/>
            <person name="Henrissat B."/>
            <person name="Morin E."/>
            <person name="Kohler A."/>
            <person name="Barry K."/>
            <person name="LaButti K."/>
            <person name="Morin E."/>
            <person name="Salamov A."/>
            <person name="Lipzen A."/>
            <person name="Mereny Z."/>
            <person name="Hegedus B."/>
            <person name="Baldrian P."/>
            <person name="Stursova M."/>
            <person name="Weitz H."/>
            <person name="Taylor A."/>
            <person name="Grigoriev I.V."/>
            <person name="Nagy L.G."/>
            <person name="Martin F."/>
            <person name="Kauserud H."/>
        </authorList>
    </citation>
    <scope>NUCLEOTIDE SEQUENCE</scope>
    <source>
        <strain evidence="2">CBHHK200</strain>
    </source>
</reference>
<dbReference type="InterPro" id="IPR011058">
    <property type="entry name" value="Cyanovirin-N"/>
</dbReference>
<keyword evidence="3" id="KW-1185">Reference proteome</keyword>
<dbReference type="Pfam" id="PF08881">
    <property type="entry name" value="CVNH"/>
    <property type="match status" value="1"/>
</dbReference>
<protein>
    <recommendedName>
        <fullName evidence="1">Cyanovirin-N domain-containing protein</fullName>
    </recommendedName>
</protein>
<accession>A0AAD6XBZ9</accession>